<dbReference type="GO" id="GO:0006508">
    <property type="term" value="P:proteolysis"/>
    <property type="evidence" value="ECO:0007669"/>
    <property type="project" value="UniProtKB-KW"/>
</dbReference>
<evidence type="ECO:0000256" key="1">
    <source>
        <dbReference type="ARBA" id="ARBA00005234"/>
    </source>
</evidence>
<dbReference type="GO" id="GO:0008234">
    <property type="term" value="F:cysteine-type peptidase activity"/>
    <property type="evidence" value="ECO:0007669"/>
    <property type="project" value="InterPro"/>
</dbReference>
<dbReference type="GeneID" id="20668723"/>
<feature type="non-terminal residue" evidence="5">
    <location>
        <position position="144"/>
    </location>
</feature>
<reference evidence="5 6" key="1">
    <citation type="journal article" date="2012" name="New Phytol.">
        <title>Insight into trade-off between wood decay and parasitism from the genome of a fungal forest pathogen.</title>
        <authorList>
            <person name="Olson A."/>
            <person name="Aerts A."/>
            <person name="Asiegbu F."/>
            <person name="Belbahri L."/>
            <person name="Bouzid O."/>
            <person name="Broberg A."/>
            <person name="Canback B."/>
            <person name="Coutinho P.M."/>
            <person name="Cullen D."/>
            <person name="Dalman K."/>
            <person name="Deflorio G."/>
            <person name="van Diepen L.T."/>
            <person name="Dunand C."/>
            <person name="Duplessis S."/>
            <person name="Durling M."/>
            <person name="Gonthier P."/>
            <person name="Grimwood J."/>
            <person name="Fossdal C.G."/>
            <person name="Hansson D."/>
            <person name="Henrissat B."/>
            <person name="Hietala A."/>
            <person name="Himmelstrand K."/>
            <person name="Hoffmeister D."/>
            <person name="Hogberg N."/>
            <person name="James T.Y."/>
            <person name="Karlsson M."/>
            <person name="Kohler A."/>
            <person name="Kues U."/>
            <person name="Lee Y.H."/>
            <person name="Lin Y.C."/>
            <person name="Lind M."/>
            <person name="Lindquist E."/>
            <person name="Lombard V."/>
            <person name="Lucas S."/>
            <person name="Lunden K."/>
            <person name="Morin E."/>
            <person name="Murat C."/>
            <person name="Park J."/>
            <person name="Raffaello T."/>
            <person name="Rouze P."/>
            <person name="Salamov A."/>
            <person name="Schmutz J."/>
            <person name="Solheim H."/>
            <person name="Stahlberg J."/>
            <person name="Velez H."/>
            <person name="de Vries R.P."/>
            <person name="Wiebenga A."/>
            <person name="Woodward S."/>
            <person name="Yakovlev I."/>
            <person name="Garbelotto M."/>
            <person name="Martin F."/>
            <person name="Grigoriev I.V."/>
            <person name="Stenlid J."/>
        </authorList>
    </citation>
    <scope>NUCLEOTIDE SEQUENCE [LARGE SCALE GENOMIC DNA]</scope>
    <source>
        <strain evidence="5 6">TC 32-1</strain>
    </source>
</reference>
<keyword evidence="2" id="KW-0645">Protease</keyword>
<dbReference type="AlphaFoldDB" id="W4KAI3"/>
<protein>
    <recommendedName>
        <fullName evidence="4">Ubiquitin-like protease family profile domain-containing protein</fullName>
    </recommendedName>
</protein>
<sequence length="144" mass="16698">YLYMPVFVNGNHWVSMQVDFQMHSVAYGDLLSNPHSLKKAVQHLQGWLKHVFKVSFHDAEDSLVHGLQNNTYFCGICTINTIEHNTFGAELFMHASRRLWHVRYFNQLAKLHNESSNVKPTMGYFPCSFEEWLDNDQATSAMDS</sequence>
<dbReference type="KEGG" id="hir:HETIRDRAFT_232886"/>
<feature type="domain" description="Ubiquitin-like protease family profile" evidence="4">
    <location>
        <begin position="1"/>
        <end position="85"/>
    </location>
</feature>
<accession>W4KAI3</accession>
<dbReference type="EMBL" id="KI925457">
    <property type="protein sequence ID" value="ETW82365.1"/>
    <property type="molecule type" value="Genomic_DNA"/>
</dbReference>
<comment type="similarity">
    <text evidence="1">Belongs to the peptidase C48 family.</text>
</comment>
<feature type="non-terminal residue" evidence="5">
    <location>
        <position position="1"/>
    </location>
</feature>
<evidence type="ECO:0000313" key="5">
    <source>
        <dbReference type="EMBL" id="ETW82365.1"/>
    </source>
</evidence>
<keyword evidence="6" id="KW-1185">Reference proteome</keyword>
<name>W4KAI3_HETIT</name>
<dbReference type="InterPro" id="IPR003653">
    <property type="entry name" value="Peptidase_C48_C"/>
</dbReference>
<evidence type="ECO:0000256" key="2">
    <source>
        <dbReference type="ARBA" id="ARBA00022670"/>
    </source>
</evidence>
<dbReference type="InterPro" id="IPR038765">
    <property type="entry name" value="Papain-like_cys_pep_sf"/>
</dbReference>
<keyword evidence="3" id="KW-0378">Hydrolase</keyword>
<dbReference type="Gene3D" id="3.40.395.10">
    <property type="entry name" value="Adenoviral Proteinase, Chain A"/>
    <property type="match status" value="1"/>
</dbReference>
<dbReference type="Proteomes" id="UP000030671">
    <property type="component" value="Unassembled WGS sequence"/>
</dbReference>
<evidence type="ECO:0000259" key="4">
    <source>
        <dbReference type="PROSITE" id="PS50600"/>
    </source>
</evidence>
<dbReference type="Pfam" id="PF02902">
    <property type="entry name" value="Peptidase_C48"/>
    <property type="match status" value="1"/>
</dbReference>
<dbReference type="InParanoid" id="W4KAI3"/>
<evidence type="ECO:0000256" key="3">
    <source>
        <dbReference type="ARBA" id="ARBA00022801"/>
    </source>
</evidence>
<evidence type="ECO:0000313" key="6">
    <source>
        <dbReference type="Proteomes" id="UP000030671"/>
    </source>
</evidence>
<organism evidence="5 6">
    <name type="scientific">Heterobasidion irregulare (strain TC 32-1)</name>
    <dbReference type="NCBI Taxonomy" id="747525"/>
    <lineage>
        <taxon>Eukaryota</taxon>
        <taxon>Fungi</taxon>
        <taxon>Dikarya</taxon>
        <taxon>Basidiomycota</taxon>
        <taxon>Agaricomycotina</taxon>
        <taxon>Agaricomycetes</taxon>
        <taxon>Russulales</taxon>
        <taxon>Bondarzewiaceae</taxon>
        <taxon>Heterobasidion</taxon>
        <taxon>Heterobasidion annosum species complex</taxon>
    </lineage>
</organism>
<dbReference type="RefSeq" id="XP_009544730.1">
    <property type="nucleotide sequence ID" value="XM_009546435.1"/>
</dbReference>
<gene>
    <name evidence="5" type="ORF">HETIRDRAFT_232886</name>
</gene>
<dbReference type="PROSITE" id="PS50600">
    <property type="entry name" value="ULP_PROTEASE"/>
    <property type="match status" value="1"/>
</dbReference>
<dbReference type="GO" id="GO:0019783">
    <property type="term" value="F:ubiquitin-like protein peptidase activity"/>
    <property type="evidence" value="ECO:0007669"/>
    <property type="project" value="UniProtKB-ARBA"/>
</dbReference>
<dbReference type="OrthoDB" id="3258419at2759"/>
<dbReference type="HOGENOM" id="CLU_1652364_0_0_1"/>
<proteinExistence type="inferred from homology"/>
<dbReference type="SUPFAM" id="SSF54001">
    <property type="entry name" value="Cysteine proteinases"/>
    <property type="match status" value="1"/>
</dbReference>